<dbReference type="CDD" id="cd06218">
    <property type="entry name" value="DHOD_e_trans"/>
    <property type="match status" value="1"/>
</dbReference>
<dbReference type="GO" id="GO:0050660">
    <property type="term" value="F:flavin adenine dinucleotide binding"/>
    <property type="evidence" value="ECO:0007669"/>
    <property type="project" value="InterPro"/>
</dbReference>
<dbReference type="EMBL" id="SKFG01000031">
    <property type="protein sequence ID" value="TCZ73548.1"/>
    <property type="molecule type" value="Genomic_DNA"/>
</dbReference>
<dbReference type="GO" id="GO:0006221">
    <property type="term" value="P:pyrimidine nucleotide biosynthetic process"/>
    <property type="evidence" value="ECO:0007669"/>
    <property type="project" value="InterPro"/>
</dbReference>
<keyword evidence="8 12" id="KW-0408">Iron</keyword>
<dbReference type="PIRSF" id="PIRSF006816">
    <property type="entry name" value="Cyc3_hyd_g"/>
    <property type="match status" value="1"/>
</dbReference>
<feature type="binding site" evidence="12">
    <location>
        <position position="202"/>
    </location>
    <ligand>
        <name>[2Fe-2S] cluster</name>
        <dbReference type="ChEBI" id="CHEBI:190135"/>
    </ligand>
</feature>
<evidence type="ECO:0000256" key="9">
    <source>
        <dbReference type="ARBA" id="ARBA00023014"/>
    </source>
</evidence>
<keyword evidence="2" id="KW-0813">Transport</keyword>
<feature type="binding site" evidence="11">
    <location>
        <begin position="66"/>
        <end position="67"/>
    </location>
    <ligand>
        <name>FAD</name>
        <dbReference type="ChEBI" id="CHEBI:57692"/>
    </ligand>
</feature>
<feature type="binding site" evidence="12">
    <location>
        <position position="194"/>
    </location>
    <ligand>
        <name>[2Fe-2S] cluster</name>
        <dbReference type="ChEBI" id="CHEBI:190135"/>
    </ligand>
</feature>
<gene>
    <name evidence="14" type="ORF">E0485_20795</name>
</gene>
<reference evidence="14 15" key="1">
    <citation type="submission" date="2019-03" db="EMBL/GenBank/DDBJ databases">
        <authorList>
            <person name="Kim M.K.M."/>
        </authorList>
    </citation>
    <scope>NUCLEOTIDE SEQUENCE [LARGE SCALE GENOMIC DNA]</scope>
    <source>
        <strain evidence="14 15">18JY21-1</strain>
    </source>
</reference>
<dbReference type="PROSITE" id="PS51384">
    <property type="entry name" value="FAD_FR"/>
    <property type="match status" value="1"/>
</dbReference>
<dbReference type="SUPFAM" id="SSF63380">
    <property type="entry name" value="Riboflavin synthase domain-like"/>
    <property type="match status" value="1"/>
</dbReference>
<comment type="cofactor">
    <cofactor evidence="12">
        <name>[2Fe-2S] cluster</name>
        <dbReference type="ChEBI" id="CHEBI:190135"/>
    </cofactor>
    <text evidence="12">Binds 1 [2Fe-2S] cluster per subunit.</text>
</comment>
<dbReference type="Pfam" id="PF10418">
    <property type="entry name" value="DHODB_Fe-S_bind"/>
    <property type="match status" value="1"/>
</dbReference>
<evidence type="ECO:0000256" key="7">
    <source>
        <dbReference type="ARBA" id="ARBA00022982"/>
    </source>
</evidence>
<keyword evidence="15" id="KW-1185">Reference proteome</keyword>
<sequence length="233" mass="25609">MSIIISNEEIAKDIYLMTIEGEYQGKMGQFYMLRSWNRYPVLSRPISIHNIDNGSIQFLYKVFGEGTRMFAELKSGDSIGLEGPFGNGFPEPEGKVAMVGGGIGIAPFYFAAKHIPEADVYLGFGQEAYLVDEFKQVARQVVTNVGRSIIEDIEPDQYDMVYVCGPHGMMHAVADKAKHSSAKVYVSLEKRMACGIGACLVCSVICHEGNKRACVDGPVFLAEEVNFDAENGL</sequence>
<dbReference type="InterPro" id="IPR012165">
    <property type="entry name" value="Cyt_c3_hydrogenase_gsu"/>
</dbReference>
<evidence type="ECO:0000256" key="2">
    <source>
        <dbReference type="ARBA" id="ARBA00022448"/>
    </source>
</evidence>
<keyword evidence="7" id="KW-0249">Electron transport</keyword>
<comment type="similarity">
    <text evidence="1">Belongs to the PyrK family.</text>
</comment>
<accession>A0A4R4E738</accession>
<keyword evidence="6 11" id="KW-0274">FAD</keyword>
<evidence type="ECO:0000313" key="15">
    <source>
        <dbReference type="Proteomes" id="UP000295418"/>
    </source>
</evidence>
<dbReference type="AlphaFoldDB" id="A0A4R4E738"/>
<dbReference type="RefSeq" id="WP_132419995.1">
    <property type="nucleotide sequence ID" value="NZ_SKFG01000031.1"/>
</dbReference>
<dbReference type="GO" id="GO:0046872">
    <property type="term" value="F:metal ion binding"/>
    <property type="evidence" value="ECO:0007669"/>
    <property type="project" value="UniProtKB-KW"/>
</dbReference>
<feature type="binding site" evidence="11">
    <location>
        <begin position="44"/>
        <end position="47"/>
    </location>
    <ligand>
        <name>FAD</name>
        <dbReference type="ChEBI" id="CHEBI:57692"/>
    </ligand>
</feature>
<evidence type="ECO:0000256" key="1">
    <source>
        <dbReference type="ARBA" id="ARBA00006422"/>
    </source>
</evidence>
<dbReference type="InterPro" id="IPR050353">
    <property type="entry name" value="PyrK_electron_transfer"/>
</dbReference>
<feature type="binding site" evidence="12">
    <location>
        <position position="214"/>
    </location>
    <ligand>
        <name>[2Fe-2S] cluster</name>
        <dbReference type="ChEBI" id="CHEBI:190135"/>
    </ligand>
</feature>
<dbReference type="InterPro" id="IPR019480">
    <property type="entry name" value="Dihydroorotate_DH_Fe-S-bd"/>
</dbReference>
<evidence type="ECO:0000256" key="11">
    <source>
        <dbReference type="PIRSR" id="PIRSR006816-1"/>
    </source>
</evidence>
<evidence type="ECO:0000256" key="12">
    <source>
        <dbReference type="PIRSR" id="PIRSR006816-2"/>
    </source>
</evidence>
<keyword evidence="5 12" id="KW-0479">Metal-binding</keyword>
<dbReference type="PANTHER" id="PTHR43513:SF3">
    <property type="entry name" value="DIHYDROOROTATE DEHYDROGENASE B (NAD(+)), ELECTRON TRANSFER SUBUNIT-RELATED"/>
    <property type="match status" value="1"/>
</dbReference>
<proteinExistence type="inferred from homology"/>
<dbReference type="Gene3D" id="2.40.30.10">
    <property type="entry name" value="Translation factors"/>
    <property type="match status" value="1"/>
</dbReference>
<evidence type="ECO:0000256" key="6">
    <source>
        <dbReference type="ARBA" id="ARBA00022827"/>
    </source>
</evidence>
<organism evidence="14 15">
    <name type="scientific">Paenibacillus albiflavus</name>
    <dbReference type="NCBI Taxonomy" id="2545760"/>
    <lineage>
        <taxon>Bacteria</taxon>
        <taxon>Bacillati</taxon>
        <taxon>Bacillota</taxon>
        <taxon>Bacilli</taxon>
        <taxon>Bacillales</taxon>
        <taxon>Paenibacillaceae</taxon>
        <taxon>Paenibacillus</taxon>
    </lineage>
</organism>
<name>A0A4R4E738_9BACL</name>
<dbReference type="SUPFAM" id="SSF52343">
    <property type="entry name" value="Ferredoxin reductase-like, C-terminal NADP-linked domain"/>
    <property type="match status" value="1"/>
</dbReference>
<comment type="cofactor">
    <cofactor evidence="10">
        <name>[2Fe-2S] cluster</name>
        <dbReference type="ChEBI" id="CHEBI:190135"/>
    </cofactor>
</comment>
<dbReference type="Gene3D" id="3.40.50.80">
    <property type="entry name" value="Nucleotide-binding domain of ferredoxin-NADP reductase (FNR) module"/>
    <property type="match status" value="1"/>
</dbReference>
<comment type="caution">
    <text evidence="14">The sequence shown here is derived from an EMBL/GenBank/DDBJ whole genome shotgun (WGS) entry which is preliminary data.</text>
</comment>
<dbReference type="InterPro" id="IPR039261">
    <property type="entry name" value="FNR_nucleotide-bd"/>
</dbReference>
<keyword evidence="3 11" id="KW-0285">Flavoprotein</keyword>
<evidence type="ECO:0000256" key="10">
    <source>
        <dbReference type="ARBA" id="ARBA00034078"/>
    </source>
</evidence>
<keyword evidence="4 12" id="KW-0001">2Fe-2S</keyword>
<feature type="domain" description="FAD-binding FR-type" evidence="13">
    <location>
        <begin position="1"/>
        <end position="91"/>
    </location>
</feature>
<protein>
    <submittedName>
        <fullName evidence="14">Dihydroorotate dehydrogenase electron transfer subunit</fullName>
    </submittedName>
</protein>
<dbReference type="InterPro" id="IPR037117">
    <property type="entry name" value="Dihydroorotate_DH_ele_sf"/>
</dbReference>
<comment type="cofactor">
    <cofactor evidence="11">
        <name>FAD</name>
        <dbReference type="ChEBI" id="CHEBI:57692"/>
    </cofactor>
    <text evidence="11">Binds 1 FAD per subunit.</text>
</comment>
<evidence type="ECO:0000256" key="5">
    <source>
        <dbReference type="ARBA" id="ARBA00022723"/>
    </source>
</evidence>
<evidence type="ECO:0000259" key="13">
    <source>
        <dbReference type="PROSITE" id="PS51384"/>
    </source>
</evidence>
<evidence type="ECO:0000256" key="3">
    <source>
        <dbReference type="ARBA" id="ARBA00022630"/>
    </source>
</evidence>
<dbReference type="NCBIfam" id="NF000798">
    <property type="entry name" value="PRK00054.1-3"/>
    <property type="match status" value="1"/>
</dbReference>
<evidence type="ECO:0000256" key="8">
    <source>
        <dbReference type="ARBA" id="ARBA00023004"/>
    </source>
</evidence>
<dbReference type="InterPro" id="IPR017938">
    <property type="entry name" value="Riboflavin_synthase-like_b-brl"/>
</dbReference>
<dbReference type="OrthoDB" id="9778346at2"/>
<dbReference type="Gene3D" id="2.10.240.10">
    <property type="entry name" value="Dihydroorotate dehydrogenase, electron transfer subunit"/>
    <property type="match status" value="1"/>
</dbReference>
<dbReference type="GO" id="GO:0051537">
    <property type="term" value="F:2 iron, 2 sulfur cluster binding"/>
    <property type="evidence" value="ECO:0007669"/>
    <property type="project" value="UniProtKB-KW"/>
</dbReference>
<evidence type="ECO:0000256" key="4">
    <source>
        <dbReference type="ARBA" id="ARBA00022714"/>
    </source>
</evidence>
<evidence type="ECO:0000313" key="14">
    <source>
        <dbReference type="EMBL" id="TCZ73548.1"/>
    </source>
</evidence>
<dbReference type="PANTHER" id="PTHR43513">
    <property type="entry name" value="DIHYDROOROTATE DEHYDROGENASE B (NAD(+)), ELECTRON TRANSFER SUBUNIT"/>
    <property type="match status" value="1"/>
</dbReference>
<dbReference type="GO" id="GO:0016491">
    <property type="term" value="F:oxidoreductase activity"/>
    <property type="evidence" value="ECO:0007669"/>
    <property type="project" value="InterPro"/>
</dbReference>
<keyword evidence="9 12" id="KW-0411">Iron-sulfur</keyword>
<feature type="binding site" evidence="12">
    <location>
        <position position="199"/>
    </location>
    <ligand>
        <name>[2Fe-2S] cluster</name>
        <dbReference type="ChEBI" id="CHEBI:190135"/>
    </ligand>
</feature>
<dbReference type="InterPro" id="IPR017927">
    <property type="entry name" value="FAD-bd_FR_type"/>
</dbReference>
<dbReference type="Proteomes" id="UP000295418">
    <property type="component" value="Unassembled WGS sequence"/>
</dbReference>